<evidence type="ECO:0000259" key="9">
    <source>
        <dbReference type="PROSITE" id="PS51059"/>
    </source>
</evidence>
<feature type="compositionally biased region" description="Basic and acidic residues" evidence="8">
    <location>
        <begin position="126"/>
        <end position="145"/>
    </location>
</feature>
<dbReference type="EMBL" id="SGJD01000171">
    <property type="protein sequence ID" value="KAB0406539.1"/>
    <property type="molecule type" value="Genomic_DNA"/>
</dbReference>
<accession>A0A6A1QJS0</accession>
<evidence type="ECO:0000256" key="6">
    <source>
        <dbReference type="ARBA" id="ARBA00024347"/>
    </source>
</evidence>
<feature type="region of interest" description="Disordered" evidence="8">
    <location>
        <begin position="121"/>
        <end position="145"/>
    </location>
</feature>
<keyword evidence="11" id="KW-1185">Reference proteome</keyword>
<dbReference type="EC" id="2.4.2.-" evidence="7"/>
<dbReference type="Pfam" id="PF00644">
    <property type="entry name" value="PARP"/>
    <property type="match status" value="1"/>
</dbReference>
<organism evidence="10 11">
    <name type="scientific">Balaenoptera physalus</name>
    <name type="common">Fin whale</name>
    <name type="synonym">Balaena physalus</name>
    <dbReference type="NCBI Taxonomy" id="9770"/>
    <lineage>
        <taxon>Eukaryota</taxon>
        <taxon>Metazoa</taxon>
        <taxon>Chordata</taxon>
        <taxon>Craniata</taxon>
        <taxon>Vertebrata</taxon>
        <taxon>Euteleostomi</taxon>
        <taxon>Mammalia</taxon>
        <taxon>Eutheria</taxon>
        <taxon>Laurasiatheria</taxon>
        <taxon>Artiodactyla</taxon>
        <taxon>Whippomorpha</taxon>
        <taxon>Cetacea</taxon>
        <taxon>Mysticeti</taxon>
        <taxon>Balaenopteridae</taxon>
        <taxon>Balaenoptera</taxon>
    </lineage>
</organism>
<keyword evidence="5 7" id="KW-0520">NAD</keyword>
<dbReference type="AlphaFoldDB" id="A0A6A1QJS0"/>
<name>A0A6A1QJS0_BALPH</name>
<dbReference type="InterPro" id="IPR012317">
    <property type="entry name" value="Poly(ADP-ribose)pol_cat_dom"/>
</dbReference>
<keyword evidence="4" id="KW-0013">ADP-ribosylation</keyword>
<feature type="region of interest" description="Disordered" evidence="8">
    <location>
        <begin position="760"/>
        <end position="779"/>
    </location>
</feature>
<dbReference type="GO" id="GO:0016779">
    <property type="term" value="F:nucleotidyltransferase activity"/>
    <property type="evidence" value="ECO:0007669"/>
    <property type="project" value="UniProtKB-KW"/>
</dbReference>
<evidence type="ECO:0000313" key="11">
    <source>
        <dbReference type="Proteomes" id="UP000437017"/>
    </source>
</evidence>
<dbReference type="OrthoDB" id="109543at2759"/>
<feature type="non-terminal residue" evidence="10">
    <location>
        <position position="1"/>
    </location>
</feature>
<dbReference type="Proteomes" id="UP000437017">
    <property type="component" value="Unassembled WGS sequence"/>
</dbReference>
<dbReference type="GO" id="GO:0003950">
    <property type="term" value="F:NAD+ poly-ADP-ribosyltransferase activity"/>
    <property type="evidence" value="ECO:0007669"/>
    <property type="project" value="UniProtKB-UniRule"/>
</dbReference>
<evidence type="ECO:0000256" key="7">
    <source>
        <dbReference type="RuleBase" id="RU362114"/>
    </source>
</evidence>
<feature type="region of interest" description="Disordered" evidence="8">
    <location>
        <begin position="564"/>
        <end position="587"/>
    </location>
</feature>
<reference evidence="10 11" key="1">
    <citation type="journal article" date="2019" name="PLoS ONE">
        <title>Genomic analyses reveal an absence of contemporary introgressive admixture between fin whales and blue whales, despite known hybrids.</title>
        <authorList>
            <person name="Westbury M.V."/>
            <person name="Petersen B."/>
            <person name="Lorenzen E.D."/>
        </authorList>
    </citation>
    <scope>NUCLEOTIDE SEQUENCE [LARGE SCALE GENOMIC DNA]</scope>
    <source>
        <strain evidence="10">FinWhale-01</strain>
    </source>
</reference>
<sequence length="1195" mass="134680">LQTPQISVHGFYNELLHGLEIKRTDRAISKVNGTETAGKVTSRFIQITGSNGGARFKIISWNTQQIKQLEKRAAAQPCFYCNVDCAVMWRCFQQKGSKVEDEHCKMISKIQEVPAGINLSHHARKEHAQEEEGTDESRHGHEHDPSLQQRKYLLLKINVLDDGSMTCVSLLCMEGYGEKSRVSDPIIVGRTGDNKKKENIPNKVTSFVTIVSNDLYKLKYRRGKNDIRPRFFNLYKNKDERSSFFIASTQEASQEGCEQMYRDCASTTSKTAVVQNLKNPSGFTVIPNSPKDIVTVSIRTGQIKGLSQFDNSWVLIRKQTEAGVSIKRYSDSTFTFTYVGGPKSKLLKTTKVWDYGPSSHLRSVVQLVVEETEGINSISVKMYNVFTYNKRIEEADGTVTLKAIGAAAPGKKRDMGQSGDLWFYCSSIPMKIKSFNISVASAVPLITIALNCKLLLQKCRFYDSRCLKVLIILDILLLGKHKTFQKEEDGNGANVCPIQYMYLTITQINQNSNNTYVSSSENDEDVLVTTEPIPVIFHRIATELRKTNDINCCLSIKSKLQKENGEESRQNSTVEEDSEGDNDSEEFYYGGQATERMPMAELQGHLSKRLFVNYDGELHKHPQLEADLSARQLFIFREYSEKEYGAIDDVDIDLHIDVSFLDEEIAVAWEVIRTEPIIVRLHCSLTQYLNGPVPTVDVFQISTKERFGLGHQLKKIMQTFVTQQWKQSKEKSSCLHNKKLSEKKVKSPLHLFSTLRRSPSYPPPGCGKSKSKLKSEQDGISKTHKLLRRTCSSTVKTEDVCAPKPHRTFGRSLSSDPRAEQAVTTIKSHKLLNRPCPAAVKQEDCLALKSHKLLTRSCSGDPRCEHNASLKPHKLLSRSYSSNLRMEELYGLKNHKLLSKSYSSAPKSSKTELFKEPNAEGRRLSLTSGLIGILTPSSSSSSQPAPNGAKCIPIRDRGFLVQTIEFAEQRIPVLNEYCVVCDEPHVFQNGPMLRPTVCERELCVFAFQTLGVMNEAADEIATGAQVVTHPNDPQMLAFNPRKKNYDRVMKALDSITSIREMTQIYPKPVPSDMSTSSSYYKFRFNQLKFMHTPHQFLLLSSPPAKESNFRAAKKLFGSTFAFHGSHIENWHSILRNGLVVASNTRLQLHGAMYGSGIYLSPMSSISFGYSATKMAKWETQILTHKKEAFTKRSFE</sequence>
<proteinExistence type="inferred from homology"/>
<dbReference type="CDD" id="cd01341">
    <property type="entry name" value="ADP_ribosyl"/>
    <property type="match status" value="1"/>
</dbReference>
<evidence type="ECO:0000256" key="8">
    <source>
        <dbReference type="SAM" id="MobiDB-lite"/>
    </source>
</evidence>
<protein>
    <recommendedName>
        <fullName evidence="7">Poly [ADP-ribose] polymerase</fullName>
        <shortName evidence="7">PARP</shortName>
        <ecNumber evidence="7">2.4.2.-</ecNumber>
    </recommendedName>
</protein>
<evidence type="ECO:0000313" key="10">
    <source>
        <dbReference type="EMBL" id="KAB0406539.1"/>
    </source>
</evidence>
<keyword evidence="3" id="KW-0548">Nucleotidyltransferase</keyword>
<feature type="compositionally biased region" description="Acidic residues" evidence="8">
    <location>
        <begin position="574"/>
        <end position="586"/>
    </location>
</feature>
<dbReference type="PROSITE" id="PS51059">
    <property type="entry name" value="PARP_CATALYTIC"/>
    <property type="match status" value="1"/>
</dbReference>
<comment type="similarity">
    <text evidence="6">Belongs to the ARTD/PARP family.</text>
</comment>
<dbReference type="Gene3D" id="3.90.228.10">
    <property type="match status" value="1"/>
</dbReference>
<comment type="caution">
    <text evidence="10">The sequence shown here is derived from an EMBL/GenBank/DDBJ whole genome shotgun (WGS) entry which is preliminary data.</text>
</comment>
<feature type="domain" description="PARP catalytic" evidence="9">
    <location>
        <begin position="1039"/>
        <end position="1195"/>
    </location>
</feature>
<dbReference type="SUPFAM" id="SSF56399">
    <property type="entry name" value="ADP-ribosylation"/>
    <property type="match status" value="1"/>
</dbReference>
<evidence type="ECO:0000256" key="4">
    <source>
        <dbReference type="ARBA" id="ARBA00022765"/>
    </source>
</evidence>
<evidence type="ECO:0000256" key="3">
    <source>
        <dbReference type="ARBA" id="ARBA00022695"/>
    </source>
</evidence>
<evidence type="ECO:0000256" key="1">
    <source>
        <dbReference type="ARBA" id="ARBA00022676"/>
    </source>
</evidence>
<dbReference type="PANTHER" id="PTHR21328">
    <property type="entry name" value="POLY ADP-RIBOSE POLYMERASE FAMILY, MEMBER PARP"/>
    <property type="match status" value="1"/>
</dbReference>
<evidence type="ECO:0000256" key="5">
    <source>
        <dbReference type="ARBA" id="ARBA00023027"/>
    </source>
</evidence>
<keyword evidence="2 7" id="KW-0808">Transferase</keyword>
<dbReference type="InterPro" id="IPR051838">
    <property type="entry name" value="ARTD_PARP"/>
</dbReference>
<evidence type="ECO:0000256" key="2">
    <source>
        <dbReference type="ARBA" id="ARBA00022679"/>
    </source>
</evidence>
<gene>
    <name evidence="10" type="ORF">E2I00_018720</name>
</gene>
<keyword evidence="1 7" id="KW-0328">Glycosyltransferase</keyword>